<keyword evidence="2" id="KW-1185">Reference proteome</keyword>
<evidence type="ECO:0000313" key="1">
    <source>
        <dbReference type="EMBL" id="KAL1602170.1"/>
    </source>
</evidence>
<dbReference type="Proteomes" id="UP001521222">
    <property type="component" value="Unassembled WGS sequence"/>
</dbReference>
<protein>
    <submittedName>
        <fullName evidence="1">Uncharacterized protein</fullName>
    </submittedName>
</protein>
<gene>
    <name evidence="1" type="ORF">SLS59_004856</name>
</gene>
<dbReference type="EMBL" id="JAKIXB020000014">
    <property type="protein sequence ID" value="KAL1602170.1"/>
    <property type="molecule type" value="Genomic_DNA"/>
</dbReference>
<comment type="caution">
    <text evidence="1">The sequence shown here is derived from an EMBL/GenBank/DDBJ whole genome shotgun (WGS) entry which is preliminary data.</text>
</comment>
<proteinExistence type="predicted"/>
<evidence type="ECO:0000313" key="2">
    <source>
        <dbReference type="Proteomes" id="UP001521222"/>
    </source>
</evidence>
<name>A0ABR3RCM2_9PLEO</name>
<sequence>MIKDLSCDAFDSKECLTPGSPVSSLDVRSRSPVFASAAVFDRTARESTRPVLPHPVKKPQQRETVAKALMRFQSHIKHGKKSGQICLDDDVLTEDEPELKALKKVIEQLFEGLLPESSSFEK</sequence>
<reference evidence="1 2" key="1">
    <citation type="submission" date="2024-02" db="EMBL/GenBank/DDBJ databases">
        <title>De novo assembly and annotation of 12 fungi associated with fruit tree decline syndrome in Ontario, Canada.</title>
        <authorList>
            <person name="Sulman M."/>
            <person name="Ellouze W."/>
            <person name="Ilyukhin E."/>
        </authorList>
    </citation>
    <scope>NUCLEOTIDE SEQUENCE [LARGE SCALE GENOMIC DNA]</scope>
    <source>
        <strain evidence="1 2">M97-236</strain>
    </source>
</reference>
<accession>A0ABR3RCM2</accession>
<organism evidence="1 2">
    <name type="scientific">Nothophoma quercina</name>
    <dbReference type="NCBI Taxonomy" id="749835"/>
    <lineage>
        <taxon>Eukaryota</taxon>
        <taxon>Fungi</taxon>
        <taxon>Dikarya</taxon>
        <taxon>Ascomycota</taxon>
        <taxon>Pezizomycotina</taxon>
        <taxon>Dothideomycetes</taxon>
        <taxon>Pleosporomycetidae</taxon>
        <taxon>Pleosporales</taxon>
        <taxon>Pleosporineae</taxon>
        <taxon>Didymellaceae</taxon>
        <taxon>Nothophoma</taxon>
    </lineage>
</organism>